<evidence type="ECO:0000256" key="6">
    <source>
        <dbReference type="ARBA" id="ARBA00023002"/>
    </source>
</evidence>
<keyword evidence="5" id="KW-0521">NADP</keyword>
<feature type="compositionally biased region" description="Polar residues" evidence="8">
    <location>
        <begin position="1"/>
        <end position="10"/>
    </location>
</feature>
<dbReference type="RefSeq" id="WP_303735173.1">
    <property type="nucleotide sequence ID" value="NZ_CAKZHK010000008.1"/>
</dbReference>
<proteinExistence type="inferred from homology"/>
<evidence type="ECO:0000256" key="7">
    <source>
        <dbReference type="RuleBase" id="RU004474"/>
    </source>
</evidence>
<evidence type="ECO:0000256" key="8">
    <source>
        <dbReference type="SAM" id="MobiDB-lite"/>
    </source>
</evidence>
<dbReference type="EMBL" id="QFRA01000021">
    <property type="protein sequence ID" value="PZR04130.1"/>
    <property type="molecule type" value="Genomic_DNA"/>
</dbReference>
<dbReference type="Proteomes" id="UP000249432">
    <property type="component" value="Unassembled WGS sequence"/>
</dbReference>
<dbReference type="GO" id="GO:0046654">
    <property type="term" value="P:tetrahydrofolate biosynthetic process"/>
    <property type="evidence" value="ECO:0007669"/>
    <property type="project" value="UniProtKB-UniPathway"/>
</dbReference>
<dbReference type="UniPathway" id="UPA00077">
    <property type="reaction ID" value="UER00158"/>
</dbReference>
<dbReference type="PANTHER" id="PTHR48069:SF3">
    <property type="entry name" value="DIHYDROFOLATE REDUCTASE"/>
    <property type="match status" value="1"/>
</dbReference>
<feature type="region of interest" description="Disordered" evidence="8">
    <location>
        <begin position="1"/>
        <end position="29"/>
    </location>
</feature>
<dbReference type="InterPro" id="IPR001796">
    <property type="entry name" value="DHFR_dom"/>
</dbReference>
<dbReference type="AlphaFoldDB" id="A0A2W5SNH1"/>
<dbReference type="EC" id="1.5.1.3" evidence="3"/>
<dbReference type="PROSITE" id="PS00075">
    <property type="entry name" value="DHFR_1"/>
    <property type="match status" value="1"/>
</dbReference>
<dbReference type="Pfam" id="PF00186">
    <property type="entry name" value="DHFR_1"/>
    <property type="match status" value="1"/>
</dbReference>
<comment type="caution">
    <text evidence="10">The sequence shown here is derived from an EMBL/GenBank/DDBJ whole genome shotgun (WGS) entry which is preliminary data.</text>
</comment>
<dbReference type="PRINTS" id="PR00070">
    <property type="entry name" value="DHFR"/>
</dbReference>
<accession>A0A2W5SNH1</accession>
<reference evidence="10 11" key="1">
    <citation type="submission" date="2017-08" db="EMBL/GenBank/DDBJ databases">
        <title>Infants hospitalized years apart are colonized by the same room-sourced microbial strains.</title>
        <authorList>
            <person name="Brooks B."/>
            <person name="Olm M.R."/>
            <person name="Firek B.A."/>
            <person name="Baker R."/>
            <person name="Thomas B.C."/>
            <person name="Morowitz M.J."/>
            <person name="Banfield J.F."/>
        </authorList>
    </citation>
    <scope>NUCLEOTIDE SEQUENCE [LARGE SCALE GENOMIC DNA]</scope>
    <source>
        <strain evidence="10">S2_003_000_R1_3</strain>
    </source>
</reference>
<keyword evidence="4" id="KW-0554">One-carbon metabolism</keyword>
<dbReference type="PROSITE" id="PS51330">
    <property type="entry name" value="DHFR_2"/>
    <property type="match status" value="1"/>
</dbReference>
<evidence type="ECO:0000256" key="3">
    <source>
        <dbReference type="ARBA" id="ARBA00012856"/>
    </source>
</evidence>
<comment type="pathway">
    <text evidence="1">Cofactor biosynthesis; tetrahydrofolate biosynthesis; 5,6,7,8-tetrahydrofolate from 7,8-dihydrofolate: step 1/1.</text>
</comment>
<evidence type="ECO:0000256" key="1">
    <source>
        <dbReference type="ARBA" id="ARBA00004903"/>
    </source>
</evidence>
<dbReference type="CDD" id="cd00209">
    <property type="entry name" value="DHFR"/>
    <property type="match status" value="1"/>
</dbReference>
<sequence>MSTSSSTGVHSPTRGDASPSPRRTVEPEQPLIGVIWASDRDGVIGDGTRMPWHVSEDMTHFKQLTWGVPVIMGSATWSSIPSRFTPLPGRTNIVLSRRWSNEDTPDGVILHHSLEAAFKDIPHPVFTRRVAPENVDAWVIGGGEVYREALTRPEVRLAVLTEIDAAVGHYLDSPVTARLSSEWVPSSSSEWKTSRNGTIIGDGSDDRDTQPLRYRFCYFSK</sequence>
<dbReference type="InterPro" id="IPR017925">
    <property type="entry name" value="DHFR_CS"/>
</dbReference>
<dbReference type="InterPro" id="IPR012259">
    <property type="entry name" value="DHFR"/>
</dbReference>
<dbReference type="InterPro" id="IPR024072">
    <property type="entry name" value="DHFR-like_dom_sf"/>
</dbReference>
<dbReference type="Gene3D" id="3.40.430.10">
    <property type="entry name" value="Dihydrofolate Reductase, subunit A"/>
    <property type="match status" value="1"/>
</dbReference>
<dbReference type="GO" id="GO:0050661">
    <property type="term" value="F:NADP binding"/>
    <property type="evidence" value="ECO:0007669"/>
    <property type="project" value="InterPro"/>
</dbReference>
<dbReference type="GO" id="GO:0006730">
    <property type="term" value="P:one-carbon metabolic process"/>
    <property type="evidence" value="ECO:0007669"/>
    <property type="project" value="UniProtKB-KW"/>
</dbReference>
<evidence type="ECO:0000259" key="9">
    <source>
        <dbReference type="PROSITE" id="PS51330"/>
    </source>
</evidence>
<dbReference type="SUPFAM" id="SSF53597">
    <property type="entry name" value="Dihydrofolate reductase-like"/>
    <property type="match status" value="1"/>
</dbReference>
<gene>
    <name evidence="10" type="ORF">DI525_07820</name>
</gene>
<dbReference type="GO" id="GO:0046655">
    <property type="term" value="P:folic acid metabolic process"/>
    <property type="evidence" value="ECO:0007669"/>
    <property type="project" value="TreeGrafter"/>
</dbReference>
<protein>
    <recommendedName>
        <fullName evidence="3">dihydrofolate reductase</fullName>
        <ecNumber evidence="3">1.5.1.3</ecNumber>
    </recommendedName>
</protein>
<evidence type="ECO:0000256" key="2">
    <source>
        <dbReference type="ARBA" id="ARBA00009539"/>
    </source>
</evidence>
<evidence type="ECO:0000313" key="10">
    <source>
        <dbReference type="EMBL" id="PZR04130.1"/>
    </source>
</evidence>
<dbReference type="GO" id="GO:0004146">
    <property type="term" value="F:dihydrofolate reductase activity"/>
    <property type="evidence" value="ECO:0007669"/>
    <property type="project" value="UniProtKB-EC"/>
</dbReference>
<keyword evidence="6" id="KW-0560">Oxidoreductase</keyword>
<evidence type="ECO:0000256" key="5">
    <source>
        <dbReference type="ARBA" id="ARBA00022857"/>
    </source>
</evidence>
<evidence type="ECO:0000256" key="4">
    <source>
        <dbReference type="ARBA" id="ARBA00022563"/>
    </source>
</evidence>
<organism evidence="10 11">
    <name type="scientific">Corynebacterium kroppenstedtii</name>
    <dbReference type="NCBI Taxonomy" id="161879"/>
    <lineage>
        <taxon>Bacteria</taxon>
        <taxon>Bacillati</taxon>
        <taxon>Actinomycetota</taxon>
        <taxon>Actinomycetes</taxon>
        <taxon>Mycobacteriales</taxon>
        <taxon>Corynebacteriaceae</taxon>
        <taxon>Corynebacterium</taxon>
    </lineage>
</organism>
<dbReference type="PANTHER" id="PTHR48069">
    <property type="entry name" value="DIHYDROFOLATE REDUCTASE"/>
    <property type="match status" value="1"/>
</dbReference>
<evidence type="ECO:0000313" key="11">
    <source>
        <dbReference type="Proteomes" id="UP000249432"/>
    </source>
</evidence>
<name>A0A2W5SNH1_9CORY</name>
<comment type="similarity">
    <text evidence="2 7">Belongs to the dihydrofolate reductase family.</text>
</comment>
<dbReference type="GO" id="GO:0046452">
    <property type="term" value="P:dihydrofolate metabolic process"/>
    <property type="evidence" value="ECO:0007669"/>
    <property type="project" value="TreeGrafter"/>
</dbReference>
<feature type="domain" description="DHFR" evidence="9">
    <location>
        <begin position="31"/>
        <end position="221"/>
    </location>
</feature>